<keyword evidence="3" id="KW-1185">Reference proteome</keyword>
<feature type="non-terminal residue" evidence="2">
    <location>
        <position position="380"/>
    </location>
</feature>
<evidence type="ECO:0000313" key="2">
    <source>
        <dbReference type="EMBL" id="CAG8749664.1"/>
    </source>
</evidence>
<protein>
    <submittedName>
        <fullName evidence="2">21790_t:CDS:1</fullName>
    </submittedName>
</protein>
<name>A0A9N9ITM0_9GLOM</name>
<keyword evidence="1" id="KW-0472">Membrane</keyword>
<sequence length="380" mass="43463">MVLSSILQDLANHPTVTSHVDANYRVLYDVVIMVGGQFLHFAEGELLSQHTLYQSFNSTILHSGVNIANSILNNSASANNLCDALEHWNDTFKEENKSELNSFIETILDTRQCVSEIPQNSVDSLKSLFETDSYCQVQLPNQTNIGIFSQPKTNETKYKRSYRRTVVNQFNNLKNWVVPLQTALFFVSIFLLSWSIYKLHKVYRDCKIVEHLIEEDKETLISELDVLEGILARIIKALEDDSEDRFERNVSTLIEKSENFIKVIGNINDEIQKKSKEFNYKAWMSTIEKTVSAVISVASLAVTYANWSNWNTTQRATGIVSGGAGAASAYYFHLSEKQLQQMQYVMDEFVKNTKSLTKFLKELKASTRHQYDTNLKDLFD</sequence>
<evidence type="ECO:0000313" key="3">
    <source>
        <dbReference type="Proteomes" id="UP000789405"/>
    </source>
</evidence>
<gene>
    <name evidence="2" type="ORF">DERYTH_LOCUS16773</name>
</gene>
<organism evidence="2 3">
    <name type="scientific">Dentiscutata erythropus</name>
    <dbReference type="NCBI Taxonomy" id="1348616"/>
    <lineage>
        <taxon>Eukaryota</taxon>
        <taxon>Fungi</taxon>
        <taxon>Fungi incertae sedis</taxon>
        <taxon>Mucoromycota</taxon>
        <taxon>Glomeromycotina</taxon>
        <taxon>Glomeromycetes</taxon>
        <taxon>Diversisporales</taxon>
        <taxon>Gigasporaceae</taxon>
        <taxon>Dentiscutata</taxon>
    </lineage>
</organism>
<dbReference type="AlphaFoldDB" id="A0A9N9ITM0"/>
<reference evidence="2" key="1">
    <citation type="submission" date="2021-06" db="EMBL/GenBank/DDBJ databases">
        <authorList>
            <person name="Kallberg Y."/>
            <person name="Tangrot J."/>
            <person name="Rosling A."/>
        </authorList>
    </citation>
    <scope>NUCLEOTIDE SEQUENCE</scope>
    <source>
        <strain evidence="2">MA453B</strain>
    </source>
</reference>
<proteinExistence type="predicted"/>
<keyword evidence="1" id="KW-1133">Transmembrane helix</keyword>
<evidence type="ECO:0000256" key="1">
    <source>
        <dbReference type="SAM" id="Phobius"/>
    </source>
</evidence>
<feature type="transmembrane region" description="Helical" evidence="1">
    <location>
        <begin position="176"/>
        <end position="197"/>
    </location>
</feature>
<dbReference type="Proteomes" id="UP000789405">
    <property type="component" value="Unassembled WGS sequence"/>
</dbReference>
<accession>A0A9N9ITM0</accession>
<keyword evidence="1" id="KW-0812">Transmembrane</keyword>
<comment type="caution">
    <text evidence="2">The sequence shown here is derived from an EMBL/GenBank/DDBJ whole genome shotgun (WGS) entry which is preliminary data.</text>
</comment>
<dbReference type="EMBL" id="CAJVPY010015044">
    <property type="protein sequence ID" value="CAG8749664.1"/>
    <property type="molecule type" value="Genomic_DNA"/>
</dbReference>